<evidence type="ECO:0000313" key="1">
    <source>
        <dbReference type="EMBL" id="SJZ74575.1"/>
    </source>
</evidence>
<protein>
    <submittedName>
        <fullName evidence="1">Uncharacterized protein</fullName>
    </submittedName>
</protein>
<accession>A0A1T4N663</accession>
<evidence type="ECO:0000313" key="2">
    <source>
        <dbReference type="Proteomes" id="UP000190888"/>
    </source>
</evidence>
<name>A0A1T4N663_9BACT</name>
<dbReference type="STRING" id="413434.SAMN04488132_104107"/>
<dbReference type="Proteomes" id="UP000190888">
    <property type="component" value="Unassembled WGS sequence"/>
</dbReference>
<sequence>MQLLFLLKDRKNRSSAVWMQAVTTGTVELALQIKEGPATYFAPAGSVSFRPERANIRLLLTVSICRVLSGFR</sequence>
<dbReference type="AlphaFoldDB" id="A0A1T4N663"/>
<reference evidence="1 2" key="1">
    <citation type="submission" date="2017-02" db="EMBL/GenBank/DDBJ databases">
        <authorList>
            <person name="Peterson S.W."/>
        </authorList>
    </citation>
    <scope>NUCLEOTIDE SEQUENCE [LARGE SCALE GENOMIC DNA]</scope>
    <source>
        <strain evidence="1 2">DSM 22335</strain>
    </source>
</reference>
<gene>
    <name evidence="1" type="ORF">SAMN04488132_104107</name>
</gene>
<proteinExistence type="predicted"/>
<dbReference type="EMBL" id="FUWH01000004">
    <property type="protein sequence ID" value="SJZ74575.1"/>
    <property type="molecule type" value="Genomic_DNA"/>
</dbReference>
<keyword evidence="2" id="KW-1185">Reference proteome</keyword>
<organism evidence="1 2">
    <name type="scientific">Sediminibacterium ginsengisoli</name>
    <dbReference type="NCBI Taxonomy" id="413434"/>
    <lineage>
        <taxon>Bacteria</taxon>
        <taxon>Pseudomonadati</taxon>
        <taxon>Bacteroidota</taxon>
        <taxon>Chitinophagia</taxon>
        <taxon>Chitinophagales</taxon>
        <taxon>Chitinophagaceae</taxon>
        <taxon>Sediminibacterium</taxon>
    </lineage>
</organism>